<keyword evidence="3" id="KW-0472">Membrane</keyword>
<feature type="transmembrane region" description="Helical" evidence="3">
    <location>
        <begin position="101"/>
        <end position="119"/>
    </location>
</feature>
<dbReference type="RefSeq" id="WP_404630504.1">
    <property type="nucleotide sequence ID" value="NZ_JADIKM010000001.1"/>
</dbReference>
<feature type="transmembrane region" description="Helical" evidence="3">
    <location>
        <begin position="313"/>
        <end position="330"/>
    </location>
</feature>
<keyword evidence="2" id="KW-0802">TPR repeat</keyword>
<feature type="transmembrane region" description="Helical" evidence="3">
    <location>
        <begin position="131"/>
        <end position="149"/>
    </location>
</feature>
<protein>
    <recommendedName>
        <fullName evidence="6">Tetratricopeptide repeat protein</fullName>
    </recommendedName>
</protein>
<evidence type="ECO:0000313" key="4">
    <source>
        <dbReference type="EMBL" id="MFK2903238.1"/>
    </source>
</evidence>
<organism evidence="4 5">
    <name type="scientific">Dyella ginsengisoli</name>
    <dbReference type="NCBI Taxonomy" id="363848"/>
    <lineage>
        <taxon>Bacteria</taxon>
        <taxon>Pseudomonadati</taxon>
        <taxon>Pseudomonadota</taxon>
        <taxon>Gammaproteobacteria</taxon>
        <taxon>Lysobacterales</taxon>
        <taxon>Rhodanobacteraceae</taxon>
        <taxon>Dyella</taxon>
    </lineage>
</organism>
<dbReference type="InterPro" id="IPR052346">
    <property type="entry name" value="O-mannosyl-transferase_TMTC"/>
</dbReference>
<feature type="transmembrane region" description="Helical" evidence="3">
    <location>
        <begin position="68"/>
        <end position="89"/>
    </location>
</feature>
<feature type="transmembrane region" description="Helical" evidence="3">
    <location>
        <begin position="289"/>
        <end position="306"/>
    </location>
</feature>
<reference evidence="4 5" key="1">
    <citation type="submission" date="2020-10" db="EMBL/GenBank/DDBJ databases">
        <title>Phylogeny of dyella-like bacteria.</title>
        <authorList>
            <person name="Fu J."/>
        </authorList>
    </citation>
    <scope>NUCLEOTIDE SEQUENCE [LARGE SCALE GENOMIC DNA]</scope>
    <source>
        <strain evidence="4 5">Gsoil3046</strain>
    </source>
</reference>
<evidence type="ECO:0000256" key="3">
    <source>
        <dbReference type="SAM" id="Phobius"/>
    </source>
</evidence>
<feature type="transmembrane region" description="Helical" evidence="3">
    <location>
        <begin position="184"/>
        <end position="200"/>
    </location>
</feature>
<accession>A0ABW8JQ36</accession>
<evidence type="ECO:0000256" key="2">
    <source>
        <dbReference type="ARBA" id="ARBA00022803"/>
    </source>
</evidence>
<proteinExistence type="predicted"/>
<feature type="transmembrane region" description="Helical" evidence="3">
    <location>
        <begin position="372"/>
        <end position="391"/>
    </location>
</feature>
<sequence>MTAWVYWAGLHGPFLLDDSNNLAPINAWLHGADSWRHVMFSNGSGMFGRSLSMATLMLSAWLGGYTPFAFKLGNLLVHLLCGLAGWHLLRRALARDARLAAHASLTAALLAAMWLLHPLNVSTTLYAVQRMAQISTLFTLASLGVYLAARQALEQGNGRRALVGLFVLFPLLVALGLLGKENAVVAPALCLVLELAYFGHTRADKRALGAFYTLFLAVPGLLASTWLLHAGGLLSGYRERDFTLPQRLLSESRALMDYVGALLLPRGPSMGVFTDDFATSTGWLSPPTTLFSVLALVTLTALAVALRKRAPSVFAGWFFFLVAHAVESSFLPLELYFEHRNYLPAFGLLLAVAGMAELVTRKLHTQNLSRHQLGLLAATAFALALGFATYARAVVWSSEGTLLAQEVRYHPGSLRANLASAWYGINHDDVALAHAAFARLLQSPDPRTVELAHINRVLGDCMSAGRAHGEDLQQAVALAQPKVTLGEMYAFDNLADFGAQRPCKGAEPATVADTIVAMLAATPSQSDGERAKWRLRLTAAELYAQTGDWVRAMPQARLAWQPGADAPVGAFLIRVYVHNGMHAEAERMYAEVARRAKPGDINDQRGLAALREFLDQDATKAKPESPAPTP</sequence>
<dbReference type="EMBL" id="JADIKM010000001">
    <property type="protein sequence ID" value="MFK2903238.1"/>
    <property type="molecule type" value="Genomic_DNA"/>
</dbReference>
<keyword evidence="1" id="KW-0677">Repeat</keyword>
<feature type="transmembrane region" description="Helical" evidence="3">
    <location>
        <begin position="207"/>
        <end position="228"/>
    </location>
</feature>
<feature type="transmembrane region" description="Helical" evidence="3">
    <location>
        <begin position="342"/>
        <end position="360"/>
    </location>
</feature>
<dbReference type="PANTHER" id="PTHR44227:SF3">
    <property type="entry name" value="PROTEIN O-MANNOSYL-TRANSFERASE TMTC4"/>
    <property type="match status" value="1"/>
</dbReference>
<evidence type="ECO:0000256" key="1">
    <source>
        <dbReference type="ARBA" id="ARBA00022737"/>
    </source>
</evidence>
<gene>
    <name evidence="4" type="ORF">ISP17_04625</name>
</gene>
<keyword evidence="5" id="KW-1185">Reference proteome</keyword>
<comment type="caution">
    <text evidence="4">The sequence shown here is derived from an EMBL/GenBank/DDBJ whole genome shotgun (WGS) entry which is preliminary data.</text>
</comment>
<feature type="transmembrane region" description="Helical" evidence="3">
    <location>
        <begin position="161"/>
        <end position="178"/>
    </location>
</feature>
<evidence type="ECO:0000313" key="5">
    <source>
        <dbReference type="Proteomes" id="UP001620460"/>
    </source>
</evidence>
<evidence type="ECO:0008006" key="6">
    <source>
        <dbReference type="Google" id="ProtNLM"/>
    </source>
</evidence>
<dbReference type="Proteomes" id="UP001620460">
    <property type="component" value="Unassembled WGS sequence"/>
</dbReference>
<name>A0ABW8JQ36_9GAMM</name>
<keyword evidence="3" id="KW-1133">Transmembrane helix</keyword>
<keyword evidence="3" id="KW-0812">Transmembrane</keyword>
<dbReference type="PANTHER" id="PTHR44227">
    <property type="match status" value="1"/>
</dbReference>